<dbReference type="EMBL" id="BEYU01000056">
    <property type="protein sequence ID" value="GBG29346.1"/>
    <property type="molecule type" value="Genomic_DNA"/>
</dbReference>
<dbReference type="SUPFAM" id="SSF46774">
    <property type="entry name" value="ARID-like"/>
    <property type="match status" value="1"/>
</dbReference>
<accession>A0A2R5GEJ6</accession>
<protein>
    <recommendedName>
        <fullName evidence="2">ARID domain-containing protein</fullName>
    </recommendedName>
</protein>
<dbReference type="InterPro" id="IPR001606">
    <property type="entry name" value="ARID_dom"/>
</dbReference>
<sequence length="270" mass="29956">MIDQSQQQRRTKRGARAVRESGLKHERRGYGASNAAGAGYTGNGLDLDDDDDDEEEYTTRSGRQTKKRVVAGSDGYDDDASFNGEEDEGDLADLEIANEPSGRKRKRKKRKRSPNSANTAQLRYSIAFADQVGTYPYAFEVEVPAVDLASIRVDALGRITDVGGRADLKIGDRAHIPDDAVGTMTAQEFLDSSMLTGRGVVFSGHRERYMSKLTGLKGVLIHPTKLYDAVKATGGYDHIVANHLWQKVRRRLNLPNTIKFDAARFEDYVR</sequence>
<keyword evidence="4" id="KW-1185">Reference proteome</keyword>
<feature type="domain" description="ARID" evidence="2">
    <location>
        <begin position="189"/>
        <end position="270"/>
    </location>
</feature>
<dbReference type="Proteomes" id="UP000241890">
    <property type="component" value="Unassembled WGS sequence"/>
</dbReference>
<dbReference type="InterPro" id="IPR036431">
    <property type="entry name" value="ARID_dom_sf"/>
</dbReference>
<evidence type="ECO:0000313" key="4">
    <source>
        <dbReference type="Proteomes" id="UP000241890"/>
    </source>
</evidence>
<feature type="region of interest" description="Disordered" evidence="1">
    <location>
        <begin position="1"/>
        <end position="117"/>
    </location>
</feature>
<name>A0A2R5GEJ6_9STRA</name>
<evidence type="ECO:0000256" key="1">
    <source>
        <dbReference type="SAM" id="MobiDB-lite"/>
    </source>
</evidence>
<gene>
    <name evidence="3" type="ORF">FCC1311_055682</name>
</gene>
<organism evidence="3 4">
    <name type="scientific">Hondaea fermentalgiana</name>
    <dbReference type="NCBI Taxonomy" id="2315210"/>
    <lineage>
        <taxon>Eukaryota</taxon>
        <taxon>Sar</taxon>
        <taxon>Stramenopiles</taxon>
        <taxon>Bigyra</taxon>
        <taxon>Labyrinthulomycetes</taxon>
        <taxon>Thraustochytrida</taxon>
        <taxon>Thraustochytriidae</taxon>
        <taxon>Hondaea</taxon>
    </lineage>
</organism>
<dbReference type="AlphaFoldDB" id="A0A2R5GEJ6"/>
<dbReference type="PROSITE" id="PS51011">
    <property type="entry name" value="ARID"/>
    <property type="match status" value="1"/>
</dbReference>
<dbReference type="GO" id="GO:0003677">
    <property type="term" value="F:DNA binding"/>
    <property type="evidence" value="ECO:0007669"/>
    <property type="project" value="InterPro"/>
</dbReference>
<feature type="compositionally biased region" description="Basic residues" evidence="1">
    <location>
        <begin position="103"/>
        <end position="113"/>
    </location>
</feature>
<dbReference type="Gene3D" id="1.10.150.60">
    <property type="entry name" value="ARID DNA-binding domain"/>
    <property type="match status" value="1"/>
</dbReference>
<feature type="compositionally biased region" description="Acidic residues" evidence="1">
    <location>
        <begin position="46"/>
        <end position="56"/>
    </location>
</feature>
<dbReference type="InParanoid" id="A0A2R5GEJ6"/>
<reference evidence="3 4" key="1">
    <citation type="submission" date="2017-12" db="EMBL/GenBank/DDBJ databases">
        <title>Sequencing, de novo assembly and annotation of complete genome of a new Thraustochytrid species, strain FCC1311.</title>
        <authorList>
            <person name="Sedici K."/>
            <person name="Godart F."/>
            <person name="Aiese Cigliano R."/>
            <person name="Sanseverino W."/>
            <person name="Barakat M."/>
            <person name="Ortet P."/>
            <person name="Marechal E."/>
            <person name="Cagnac O."/>
            <person name="Amato A."/>
        </authorList>
    </citation>
    <scope>NUCLEOTIDE SEQUENCE [LARGE SCALE GENOMIC DNA]</scope>
</reference>
<proteinExistence type="predicted"/>
<feature type="compositionally biased region" description="Acidic residues" evidence="1">
    <location>
        <begin position="75"/>
        <end position="93"/>
    </location>
</feature>
<evidence type="ECO:0000313" key="3">
    <source>
        <dbReference type="EMBL" id="GBG29346.1"/>
    </source>
</evidence>
<comment type="caution">
    <text evidence="3">The sequence shown here is derived from an EMBL/GenBank/DDBJ whole genome shotgun (WGS) entry which is preliminary data.</text>
</comment>
<evidence type="ECO:0000259" key="2">
    <source>
        <dbReference type="PROSITE" id="PS51011"/>
    </source>
</evidence>